<keyword evidence="2" id="KW-1185">Reference proteome</keyword>
<sequence length="274" mass="30482">MRLQRLTLDHLRIEDERSYRHIGLYAELKRALVRDHVTFLVPKPGTPEARWDRALFLNLTFWSADQPSDVLDGDAIPADVLMHAGWHHVTRRALEALGTASSQSPEALFLGESIASAFDLYLVGRLLGHAPDASFLETQVPAMAEVAQQAGMPEEAFEAMLDEVSRDPDKAFEDLRELLFDASTALVRAPSAEEAAETIARFDGHRFGPLLHHYELSTWILYARAYAKDLGAPDPQVMAIDAALRGADVALDWLEKHWLSGDPAVPADREVPTR</sequence>
<organism evidence="1 2">
    <name type="scientific">Polyangium spumosum</name>
    <dbReference type="NCBI Taxonomy" id="889282"/>
    <lineage>
        <taxon>Bacteria</taxon>
        <taxon>Pseudomonadati</taxon>
        <taxon>Myxococcota</taxon>
        <taxon>Polyangia</taxon>
        <taxon>Polyangiales</taxon>
        <taxon>Polyangiaceae</taxon>
        <taxon>Polyangium</taxon>
    </lineage>
</organism>
<evidence type="ECO:0000313" key="1">
    <source>
        <dbReference type="EMBL" id="MRG93465.1"/>
    </source>
</evidence>
<reference evidence="1 2" key="1">
    <citation type="submission" date="2019-10" db="EMBL/GenBank/DDBJ databases">
        <title>A soil myxobacterium in the family Polyangiaceae.</title>
        <authorList>
            <person name="Li Y."/>
            <person name="Wang J."/>
        </authorList>
    </citation>
    <scope>NUCLEOTIDE SEQUENCE [LARGE SCALE GENOMIC DNA]</scope>
    <source>
        <strain evidence="1 2">DSM 14734</strain>
    </source>
</reference>
<proteinExistence type="predicted"/>
<dbReference type="EMBL" id="WJIE01000004">
    <property type="protein sequence ID" value="MRG93465.1"/>
    <property type="molecule type" value="Genomic_DNA"/>
</dbReference>
<accession>A0A6N7PT85</accession>
<evidence type="ECO:0000313" key="2">
    <source>
        <dbReference type="Proteomes" id="UP000440224"/>
    </source>
</evidence>
<name>A0A6N7PT85_9BACT</name>
<dbReference type="RefSeq" id="WP_338046416.1">
    <property type="nucleotide sequence ID" value="NZ_WJIE01000004.1"/>
</dbReference>
<dbReference type="AlphaFoldDB" id="A0A6N7PT85"/>
<dbReference type="Proteomes" id="UP000440224">
    <property type="component" value="Unassembled WGS sequence"/>
</dbReference>
<protein>
    <submittedName>
        <fullName evidence="1">Uncharacterized protein</fullName>
    </submittedName>
</protein>
<comment type="caution">
    <text evidence="1">The sequence shown here is derived from an EMBL/GenBank/DDBJ whole genome shotgun (WGS) entry which is preliminary data.</text>
</comment>
<gene>
    <name evidence="1" type="ORF">GF068_16330</name>
</gene>